<keyword evidence="2" id="KW-1185">Reference proteome</keyword>
<proteinExistence type="predicted"/>
<organism evidence="1 2">
    <name type="scientific">Pseudonocardia acidicola</name>
    <dbReference type="NCBI Taxonomy" id="2724939"/>
    <lineage>
        <taxon>Bacteria</taxon>
        <taxon>Bacillati</taxon>
        <taxon>Actinomycetota</taxon>
        <taxon>Actinomycetes</taxon>
        <taxon>Pseudonocardiales</taxon>
        <taxon>Pseudonocardiaceae</taxon>
        <taxon>Pseudonocardia</taxon>
    </lineage>
</organism>
<evidence type="ECO:0000313" key="2">
    <source>
        <dbReference type="Proteomes" id="UP000820669"/>
    </source>
</evidence>
<reference evidence="1 2" key="1">
    <citation type="submission" date="2020-04" db="EMBL/GenBank/DDBJ databases">
        <authorList>
            <person name="Klaysubun C."/>
            <person name="Duangmal K."/>
            <person name="Lipun K."/>
        </authorList>
    </citation>
    <scope>NUCLEOTIDE SEQUENCE [LARGE SCALE GENOMIC DNA]</scope>
    <source>
        <strain evidence="1 2">K10HN5</strain>
    </source>
</reference>
<dbReference type="EMBL" id="JAAXLA010000066">
    <property type="protein sequence ID" value="NMI00854.1"/>
    <property type="molecule type" value="Genomic_DNA"/>
</dbReference>
<comment type="caution">
    <text evidence="1">The sequence shown here is derived from an EMBL/GenBank/DDBJ whole genome shotgun (WGS) entry which is preliminary data.</text>
</comment>
<dbReference type="Proteomes" id="UP000820669">
    <property type="component" value="Unassembled WGS sequence"/>
</dbReference>
<sequence length="195" mass="21253">MTRTNARRPRVPVQAAGQGLLFDDPVTDRVLRLARDPGYVLLGPADTVYQRAVHTREAARAMPVAADEATTVHHLLTAGRLTLGHRIPVVADQPEPQMATVVEPAPTGRAVTEPEGPRSVRVLVDVVSPGKGLVTCGDGDWSGSILRDGTSYLVETEVGEVIGRARSYRHGAERLARHHGHRATSVEIEHEREFW</sequence>
<dbReference type="RefSeq" id="WP_169384316.1">
    <property type="nucleotide sequence ID" value="NZ_JAAXLA010000066.1"/>
</dbReference>
<protein>
    <submittedName>
        <fullName evidence="1">Uncharacterized protein</fullName>
    </submittedName>
</protein>
<name>A0ABX1SH10_9PSEU</name>
<evidence type="ECO:0000313" key="1">
    <source>
        <dbReference type="EMBL" id="NMI00854.1"/>
    </source>
</evidence>
<gene>
    <name evidence="1" type="ORF">HF526_26640</name>
</gene>
<accession>A0ABX1SH10</accession>